<evidence type="ECO:0000313" key="2">
    <source>
        <dbReference type="Proteomes" id="UP001519345"/>
    </source>
</evidence>
<dbReference type="EMBL" id="JAGGKX010000020">
    <property type="protein sequence ID" value="MBP1971079.1"/>
    <property type="molecule type" value="Genomic_DNA"/>
</dbReference>
<organism evidence="1 2">
    <name type="scientific">Virgibacillus natechei</name>
    <dbReference type="NCBI Taxonomy" id="1216297"/>
    <lineage>
        <taxon>Bacteria</taxon>
        <taxon>Bacillati</taxon>
        <taxon>Bacillota</taxon>
        <taxon>Bacilli</taxon>
        <taxon>Bacillales</taxon>
        <taxon>Bacillaceae</taxon>
        <taxon>Virgibacillus</taxon>
    </lineage>
</organism>
<comment type="caution">
    <text evidence="1">The sequence shown here is derived from an EMBL/GenBank/DDBJ whole genome shotgun (WGS) entry which is preliminary data.</text>
</comment>
<dbReference type="Proteomes" id="UP001519345">
    <property type="component" value="Unassembled WGS sequence"/>
</dbReference>
<sequence>MGERVVFQGVHMLFSGTNDRVWKPGEPNAVNWFSSEII</sequence>
<gene>
    <name evidence="1" type="ORF">J2Z83_003216</name>
</gene>
<evidence type="ECO:0000313" key="1">
    <source>
        <dbReference type="EMBL" id="MBP1971079.1"/>
    </source>
</evidence>
<keyword evidence="2" id="KW-1185">Reference proteome</keyword>
<protein>
    <submittedName>
        <fullName evidence="1">Uncharacterized protein</fullName>
    </submittedName>
</protein>
<name>A0ABS4IM63_9BACI</name>
<reference evidence="1 2" key="1">
    <citation type="submission" date="2021-03" db="EMBL/GenBank/DDBJ databases">
        <title>Genomic Encyclopedia of Type Strains, Phase IV (KMG-IV): sequencing the most valuable type-strain genomes for metagenomic binning, comparative biology and taxonomic classification.</title>
        <authorList>
            <person name="Goeker M."/>
        </authorList>
    </citation>
    <scope>NUCLEOTIDE SEQUENCE [LARGE SCALE GENOMIC DNA]</scope>
    <source>
        <strain evidence="1 2">DSM 25609</strain>
    </source>
</reference>
<proteinExistence type="predicted"/>
<accession>A0ABS4IM63</accession>